<dbReference type="PROSITE" id="PS51782">
    <property type="entry name" value="LYSM"/>
    <property type="match status" value="2"/>
</dbReference>
<dbReference type="STRING" id="13706.A0A1X2H2S5"/>
<keyword evidence="6" id="KW-1185">Reference proteome</keyword>
<name>A0A1X2H2S5_SYNRA</name>
<feature type="domain" description="LysM" evidence="4">
    <location>
        <begin position="71"/>
        <end position="117"/>
    </location>
</feature>
<feature type="compositionally biased region" description="Basic and acidic residues" evidence="3">
    <location>
        <begin position="303"/>
        <end position="317"/>
    </location>
</feature>
<dbReference type="CDD" id="cd00118">
    <property type="entry name" value="LysM"/>
    <property type="match status" value="2"/>
</dbReference>
<reference evidence="5 6" key="1">
    <citation type="submission" date="2016-07" db="EMBL/GenBank/DDBJ databases">
        <title>Pervasive Adenine N6-methylation of Active Genes in Fungi.</title>
        <authorList>
            <consortium name="DOE Joint Genome Institute"/>
            <person name="Mondo S.J."/>
            <person name="Dannebaum R.O."/>
            <person name="Kuo R.C."/>
            <person name="Labutti K."/>
            <person name="Haridas S."/>
            <person name="Kuo A."/>
            <person name="Salamov A."/>
            <person name="Ahrendt S.R."/>
            <person name="Lipzen A."/>
            <person name="Sullivan W."/>
            <person name="Andreopoulos W.B."/>
            <person name="Clum A."/>
            <person name="Lindquist E."/>
            <person name="Daum C."/>
            <person name="Ramamoorthy G.K."/>
            <person name="Gryganskyi A."/>
            <person name="Culley D."/>
            <person name="Magnuson J.K."/>
            <person name="James T.Y."/>
            <person name="O'Malley M.A."/>
            <person name="Stajich J.E."/>
            <person name="Spatafora J.W."/>
            <person name="Visel A."/>
            <person name="Grigoriev I.V."/>
        </authorList>
    </citation>
    <scope>NUCLEOTIDE SEQUENCE [LARGE SCALE GENOMIC DNA]</scope>
    <source>
        <strain evidence="5 6">NRRL 2496</strain>
    </source>
</reference>
<protein>
    <recommendedName>
        <fullName evidence="4">LysM domain-containing protein</fullName>
    </recommendedName>
</protein>
<feature type="region of interest" description="Disordered" evidence="3">
    <location>
        <begin position="178"/>
        <end position="329"/>
    </location>
</feature>
<dbReference type="Pfam" id="PF01476">
    <property type="entry name" value="LysM"/>
    <property type="match status" value="2"/>
</dbReference>
<feature type="compositionally biased region" description="Basic and acidic residues" evidence="3">
    <location>
        <begin position="191"/>
        <end position="224"/>
    </location>
</feature>
<dbReference type="GO" id="GO:0008061">
    <property type="term" value="F:chitin binding"/>
    <property type="evidence" value="ECO:0007669"/>
    <property type="project" value="UniProtKB-KW"/>
</dbReference>
<evidence type="ECO:0000259" key="4">
    <source>
        <dbReference type="PROSITE" id="PS51782"/>
    </source>
</evidence>
<feature type="compositionally biased region" description="Basic and acidic residues" evidence="3">
    <location>
        <begin position="232"/>
        <end position="287"/>
    </location>
</feature>
<dbReference type="AlphaFoldDB" id="A0A1X2H2S5"/>
<keyword evidence="1" id="KW-0147">Chitin-binding</keyword>
<dbReference type="PANTHER" id="PTHR34997:SF1">
    <property type="entry name" value="PEPTIDOGLYCAN-BINDING LYSIN DOMAIN"/>
    <property type="match status" value="1"/>
</dbReference>
<dbReference type="InParanoid" id="A0A1X2H2S5"/>
<dbReference type="InterPro" id="IPR036779">
    <property type="entry name" value="LysM_dom_sf"/>
</dbReference>
<dbReference type="InterPro" id="IPR052210">
    <property type="entry name" value="LysM1-like"/>
</dbReference>
<evidence type="ECO:0000313" key="6">
    <source>
        <dbReference type="Proteomes" id="UP000242180"/>
    </source>
</evidence>
<dbReference type="EMBL" id="MCGN01000010">
    <property type="protein sequence ID" value="ORY92112.1"/>
    <property type="molecule type" value="Genomic_DNA"/>
</dbReference>
<evidence type="ECO:0000256" key="3">
    <source>
        <dbReference type="SAM" id="MobiDB-lite"/>
    </source>
</evidence>
<organism evidence="5 6">
    <name type="scientific">Syncephalastrum racemosum</name>
    <name type="common">Filamentous fungus</name>
    <dbReference type="NCBI Taxonomy" id="13706"/>
    <lineage>
        <taxon>Eukaryota</taxon>
        <taxon>Fungi</taxon>
        <taxon>Fungi incertae sedis</taxon>
        <taxon>Mucoromycota</taxon>
        <taxon>Mucoromycotina</taxon>
        <taxon>Mucoromycetes</taxon>
        <taxon>Mucorales</taxon>
        <taxon>Syncephalastraceae</taxon>
        <taxon>Syncephalastrum</taxon>
    </lineage>
</organism>
<dbReference type="PANTHER" id="PTHR34997">
    <property type="entry name" value="AM15"/>
    <property type="match status" value="1"/>
</dbReference>
<gene>
    <name evidence="5" type="ORF">BCR43DRAFT_518111</name>
</gene>
<keyword evidence="2" id="KW-0843">Virulence</keyword>
<evidence type="ECO:0000256" key="1">
    <source>
        <dbReference type="ARBA" id="ARBA00022669"/>
    </source>
</evidence>
<evidence type="ECO:0000313" key="5">
    <source>
        <dbReference type="EMBL" id="ORY92112.1"/>
    </source>
</evidence>
<accession>A0A1X2H2S5</accession>
<dbReference type="SMART" id="SM00257">
    <property type="entry name" value="LysM"/>
    <property type="match status" value="2"/>
</dbReference>
<dbReference type="OrthoDB" id="5985073at2759"/>
<dbReference type="Proteomes" id="UP000242180">
    <property type="component" value="Unassembled WGS sequence"/>
</dbReference>
<comment type="caution">
    <text evidence="5">The sequence shown here is derived from an EMBL/GenBank/DDBJ whole genome shotgun (WGS) entry which is preliminary data.</text>
</comment>
<dbReference type="CDD" id="cd22785">
    <property type="entry name" value="DPBB_MltA-like"/>
    <property type="match status" value="1"/>
</dbReference>
<evidence type="ECO:0000256" key="2">
    <source>
        <dbReference type="ARBA" id="ARBA00023026"/>
    </source>
</evidence>
<dbReference type="InterPro" id="IPR018392">
    <property type="entry name" value="LysM"/>
</dbReference>
<feature type="domain" description="LysM" evidence="4">
    <location>
        <begin position="130"/>
        <end position="177"/>
    </location>
</feature>
<dbReference type="SUPFAM" id="SSF54106">
    <property type="entry name" value="LysM domain"/>
    <property type="match status" value="2"/>
</dbReference>
<sequence length="507" mass="56305">MAVTVKNDLEVVPEIDLTVAIDPPKYSASYVSVFARDNDPEFAFELVDDDQPNVHSKVVSFKRRGLSGCESEHTAKSGDTCLSITDKYGIHIDDFMFWNPQVNSNCKNLKTGKKYCVKNSSADSPDGCTLRHKVVKGDTCKKVAKQYGIALQTFYDLNSPINTGSCNNLKLGRSYCISKESSSGNKKSNTKSKETKEEKTAAEDAIKKEAKDQKDDSKKIKDSTTHLASKTSSDDKGSNDSKDSSNVDDKKNDDKKNDDKKNDDKKNDDKNDDKKNDDKQDDDKKESSSSTDNDGWTSTETPVKNDKDKGDDKKDESSSSSSTEKRKRIQSNVPMTYYWIAQPDDYSQKGKQVTIKTCDGKSLGKTSVEYADALVMEGTGVLGSKVVNLGACSCTNYNCFMEVDKHDNPYGLTSHSSPLRPFVTVAANDIARGTKIYVPQLDGWDIPGSSKKHNGCLLVDDRGWSFSSRHIDFYVYSMKNYESLNKEHGINKVDVYQGGRCKLLSYV</sequence>
<feature type="compositionally biased region" description="Low complexity" evidence="3">
    <location>
        <begin position="178"/>
        <end position="187"/>
    </location>
</feature>
<dbReference type="Gene3D" id="3.10.350.10">
    <property type="entry name" value="LysM domain"/>
    <property type="match status" value="2"/>
</dbReference>
<proteinExistence type="predicted"/>